<accession>A0A644WZA6</accession>
<evidence type="ECO:0000313" key="1">
    <source>
        <dbReference type="EMBL" id="MPM09047.1"/>
    </source>
</evidence>
<dbReference type="Pfam" id="PF13181">
    <property type="entry name" value="TPR_8"/>
    <property type="match status" value="1"/>
</dbReference>
<comment type="caution">
    <text evidence="1">The sequence shown here is derived from an EMBL/GenBank/DDBJ whole genome shotgun (WGS) entry which is preliminary data.</text>
</comment>
<dbReference type="SUPFAM" id="SSF48452">
    <property type="entry name" value="TPR-like"/>
    <property type="match status" value="1"/>
</dbReference>
<dbReference type="InterPro" id="IPR011990">
    <property type="entry name" value="TPR-like_helical_dom_sf"/>
</dbReference>
<dbReference type="SMART" id="SM00028">
    <property type="entry name" value="TPR"/>
    <property type="match status" value="6"/>
</dbReference>
<dbReference type="PANTHER" id="PTHR44523:SF1">
    <property type="entry name" value="TETRATRICOPEPTIDE REPEAT PROTEIN 13"/>
    <property type="match status" value="1"/>
</dbReference>
<dbReference type="EMBL" id="VSSQ01001523">
    <property type="protein sequence ID" value="MPM09047.1"/>
    <property type="molecule type" value="Genomic_DNA"/>
</dbReference>
<protein>
    <submittedName>
        <fullName evidence="1">Lipopolysaccharide assembly protein B</fullName>
    </submittedName>
</protein>
<dbReference type="InterPro" id="IPR019734">
    <property type="entry name" value="TPR_rpt"/>
</dbReference>
<dbReference type="SUPFAM" id="SSF81901">
    <property type="entry name" value="HCP-like"/>
    <property type="match status" value="1"/>
</dbReference>
<organism evidence="1">
    <name type="scientific">bioreactor metagenome</name>
    <dbReference type="NCBI Taxonomy" id="1076179"/>
    <lineage>
        <taxon>unclassified sequences</taxon>
        <taxon>metagenomes</taxon>
        <taxon>ecological metagenomes</taxon>
    </lineage>
</organism>
<gene>
    <name evidence="1" type="primary">lapB_12</name>
    <name evidence="1" type="ORF">SDC9_55363</name>
</gene>
<name>A0A644WZA6_9ZZZZ</name>
<sequence>MKLINPMIEIQPVECKFSNEYDYNSRLLFYCKMLKKNPKCIYYRKQRSKLYLFFLKDYNSALKDINFILSSNEYNFDTFLFYRSICLFNLGKYDLALKDIEKFSNESSQMNNFRYIGLVYETCGEFNKAVKTYSRFTKKNPENYLGYFLRGCALANVSNSNRNLKLAIEDFIIANTLESSNPEILKQLGLAYLDNDEIDKAIYTFENAITHFDISKCESIIFELGKIYQRLGKRDKAISNFRKIAHLEQEDPEYNLSMGQLYYELGNFEIAISHFQETIKANPNNCTAYSSLATVFMKKNEYLNAINTYSEIIKICPHCINARNQVSIKIFSAYLDLDDEENALKTIESALDEFPNSEYLQSFVLGCKKMLFRLNIEVIRKVNNPFFQAAAKIRDHLHDSVSFQNFFETIRTFWYSLKVENIDKKYLFQYTSQDVLESILNSGKLWLTPVEYLNDPIEGLSLLEILQGSKPDQLDNTITQNILDKAFDQESKLTVFVRSLTSLEDSMQMWNSSYAQNGKGVSIGINSSSIAQASGFNGFSQLSINSFCNDNNVATPSGLYKIHYIEPNDINLINIGNSFYELILQHQTELATIQDLAEAIFLLFSTIRYLIKKGCYSHENEFRLVYFSMLDKNDPKIIQNFKTGLHVETDKLLCKNDSQGKIIIGPKIENTRYNQIKHIIQFAYPTLQVIKSTIPFR</sequence>
<dbReference type="Pfam" id="PF11185">
    <property type="entry name" value="DUF2971"/>
    <property type="match status" value="1"/>
</dbReference>
<dbReference type="Gene3D" id="1.25.40.10">
    <property type="entry name" value="Tetratricopeptide repeat domain"/>
    <property type="match status" value="2"/>
</dbReference>
<reference evidence="1" key="1">
    <citation type="submission" date="2019-08" db="EMBL/GenBank/DDBJ databases">
        <authorList>
            <person name="Kucharzyk K."/>
            <person name="Murdoch R.W."/>
            <person name="Higgins S."/>
            <person name="Loffler F."/>
        </authorList>
    </citation>
    <scope>NUCLEOTIDE SEQUENCE</scope>
</reference>
<proteinExistence type="predicted"/>
<dbReference type="PROSITE" id="PS50293">
    <property type="entry name" value="TPR_REGION"/>
    <property type="match status" value="1"/>
</dbReference>
<dbReference type="PROSITE" id="PS50005">
    <property type="entry name" value="TPR"/>
    <property type="match status" value="5"/>
</dbReference>
<dbReference type="PANTHER" id="PTHR44523">
    <property type="entry name" value="TETRATRICOPEPTIDE REPEAT PROTEIN 13"/>
    <property type="match status" value="1"/>
</dbReference>
<dbReference type="Pfam" id="PF13432">
    <property type="entry name" value="TPR_16"/>
    <property type="match status" value="1"/>
</dbReference>
<dbReference type="AlphaFoldDB" id="A0A644WZA6"/>
<dbReference type="InterPro" id="IPR021352">
    <property type="entry name" value="DUF2971"/>
</dbReference>